<evidence type="ECO:0000313" key="2">
    <source>
        <dbReference type="Proteomes" id="UP000499080"/>
    </source>
</evidence>
<evidence type="ECO:0000313" key="1">
    <source>
        <dbReference type="EMBL" id="GBL61722.1"/>
    </source>
</evidence>
<dbReference type="OrthoDB" id="6422351at2759"/>
<dbReference type="AlphaFoldDB" id="A0A4Y1ZQ83"/>
<dbReference type="EMBL" id="BGPR01227379">
    <property type="protein sequence ID" value="GBL61722.1"/>
    <property type="molecule type" value="Genomic_DNA"/>
</dbReference>
<name>A0A4Y1ZQ83_ARAVE</name>
<evidence type="ECO:0008006" key="3">
    <source>
        <dbReference type="Google" id="ProtNLM"/>
    </source>
</evidence>
<sequence>MPDLQKGQRLFDFKLKMIENMTVKMTHGIKRSIGASDMSHKRIKIEGRKKCCRRCSKLKVKTVGNNAIQSSWMCSTCQVCLCVDCFGPYHDENNQSAAL</sequence>
<keyword evidence="2" id="KW-1185">Reference proteome</keyword>
<proteinExistence type="predicted"/>
<protein>
    <recommendedName>
        <fullName evidence="3">PiggyBac transposable element-derived protein 4 C-terminal zinc-ribbon domain-containing protein</fullName>
    </recommendedName>
</protein>
<dbReference type="Proteomes" id="UP000499080">
    <property type="component" value="Unassembled WGS sequence"/>
</dbReference>
<gene>
    <name evidence="1" type="ORF">AVEN_140731_1</name>
</gene>
<organism evidence="1 2">
    <name type="scientific">Araneus ventricosus</name>
    <name type="common">Orbweaver spider</name>
    <name type="synonym">Epeira ventricosa</name>
    <dbReference type="NCBI Taxonomy" id="182803"/>
    <lineage>
        <taxon>Eukaryota</taxon>
        <taxon>Metazoa</taxon>
        <taxon>Ecdysozoa</taxon>
        <taxon>Arthropoda</taxon>
        <taxon>Chelicerata</taxon>
        <taxon>Arachnida</taxon>
        <taxon>Araneae</taxon>
        <taxon>Araneomorphae</taxon>
        <taxon>Entelegynae</taxon>
        <taxon>Araneoidea</taxon>
        <taxon>Araneidae</taxon>
        <taxon>Araneus</taxon>
    </lineage>
</organism>
<comment type="caution">
    <text evidence="1">The sequence shown here is derived from an EMBL/GenBank/DDBJ whole genome shotgun (WGS) entry which is preliminary data.</text>
</comment>
<accession>A0A4Y1ZQ83</accession>
<reference evidence="1 2" key="1">
    <citation type="journal article" date="2019" name="Sci. Rep.">
        <title>Orb-weaving spider Araneus ventricosus genome elucidates the spidroin gene catalogue.</title>
        <authorList>
            <person name="Kono N."/>
            <person name="Nakamura H."/>
            <person name="Ohtoshi R."/>
            <person name="Moran D.A.P."/>
            <person name="Shinohara A."/>
            <person name="Yoshida Y."/>
            <person name="Fujiwara M."/>
            <person name="Mori M."/>
            <person name="Tomita M."/>
            <person name="Arakawa K."/>
        </authorList>
    </citation>
    <scope>NUCLEOTIDE SEQUENCE [LARGE SCALE GENOMIC DNA]</scope>
</reference>